<feature type="compositionally biased region" description="Polar residues" evidence="2">
    <location>
        <begin position="47"/>
        <end position="73"/>
    </location>
</feature>
<evidence type="ECO:0000313" key="4">
    <source>
        <dbReference type="Proteomes" id="UP001213681"/>
    </source>
</evidence>
<feature type="compositionally biased region" description="Polar residues" evidence="2">
    <location>
        <begin position="117"/>
        <end position="130"/>
    </location>
</feature>
<feature type="compositionally biased region" description="Basic and acidic residues" evidence="2">
    <location>
        <begin position="98"/>
        <end position="116"/>
    </location>
</feature>
<organism evidence="3 4">
    <name type="scientific">Penicillium daleae</name>
    <dbReference type="NCBI Taxonomy" id="63821"/>
    <lineage>
        <taxon>Eukaryota</taxon>
        <taxon>Fungi</taxon>
        <taxon>Dikarya</taxon>
        <taxon>Ascomycota</taxon>
        <taxon>Pezizomycotina</taxon>
        <taxon>Eurotiomycetes</taxon>
        <taxon>Eurotiomycetidae</taxon>
        <taxon>Eurotiales</taxon>
        <taxon>Aspergillaceae</taxon>
        <taxon>Penicillium</taxon>
    </lineage>
</organism>
<protein>
    <submittedName>
        <fullName evidence="3">Uncharacterized protein</fullName>
    </submittedName>
</protein>
<evidence type="ECO:0000313" key="3">
    <source>
        <dbReference type="EMBL" id="KAJ5460315.1"/>
    </source>
</evidence>
<gene>
    <name evidence="3" type="ORF">N7458_001867</name>
</gene>
<name>A0AAD6G670_9EURO</name>
<accession>A0AAD6G670</accession>
<feature type="region of interest" description="Disordered" evidence="2">
    <location>
        <begin position="1"/>
        <end position="85"/>
    </location>
</feature>
<feature type="coiled-coil region" evidence="1">
    <location>
        <begin position="302"/>
        <end position="329"/>
    </location>
</feature>
<reference evidence="3" key="2">
    <citation type="journal article" date="2023" name="IMA Fungus">
        <title>Comparative genomic study of the Penicillium genus elucidates a diverse pangenome and 15 lateral gene transfer events.</title>
        <authorList>
            <person name="Petersen C."/>
            <person name="Sorensen T."/>
            <person name="Nielsen M.R."/>
            <person name="Sondergaard T.E."/>
            <person name="Sorensen J.L."/>
            <person name="Fitzpatrick D.A."/>
            <person name="Frisvad J.C."/>
            <person name="Nielsen K.L."/>
        </authorList>
    </citation>
    <scope>NUCLEOTIDE SEQUENCE</scope>
    <source>
        <strain evidence="3">IBT 16125</strain>
    </source>
</reference>
<dbReference type="GeneID" id="81595493"/>
<dbReference type="Proteomes" id="UP001213681">
    <property type="component" value="Unassembled WGS sequence"/>
</dbReference>
<reference evidence="3" key="1">
    <citation type="submission" date="2022-12" db="EMBL/GenBank/DDBJ databases">
        <authorList>
            <person name="Petersen C."/>
        </authorList>
    </citation>
    <scope>NUCLEOTIDE SEQUENCE</scope>
    <source>
        <strain evidence="3">IBT 16125</strain>
    </source>
</reference>
<feature type="coiled-coil region" evidence="1">
    <location>
        <begin position="219"/>
        <end position="246"/>
    </location>
</feature>
<evidence type="ECO:0000256" key="1">
    <source>
        <dbReference type="SAM" id="Coils"/>
    </source>
</evidence>
<feature type="region of interest" description="Disordered" evidence="2">
    <location>
        <begin position="98"/>
        <end position="132"/>
    </location>
</feature>
<comment type="caution">
    <text evidence="3">The sequence shown here is derived from an EMBL/GenBank/DDBJ whole genome shotgun (WGS) entry which is preliminary data.</text>
</comment>
<dbReference type="RefSeq" id="XP_056769357.1">
    <property type="nucleotide sequence ID" value="XM_056905250.1"/>
</dbReference>
<dbReference type="EMBL" id="JAPVEA010000002">
    <property type="protein sequence ID" value="KAJ5460315.1"/>
    <property type="molecule type" value="Genomic_DNA"/>
</dbReference>
<keyword evidence="1" id="KW-0175">Coiled coil</keyword>
<dbReference type="AlphaFoldDB" id="A0AAD6G670"/>
<sequence>MASWPGTQGARVSPVGIERSHDNASLKGVSWTDTRSEGHTPSILFSEESSPFQWDSRGTSYEQAMSSTSSGTLQPPYPRYTGAVPPITTSTARMVTAPEREDAGPSGESKDFDRPRSSNTVRQADVSSRLSLPARSCDHVPVRTGKTGAHLAKLLEEVRRLQKDVWSKRSRTRDLRHALRQKREEEDYLRLVLEEKLSWLSPESIHLQTPAISKAIEDLKAATGLYHTLESDYQRIEDELNKEETLLDKRTTRLNKLLRRQVAPWNEQKDSVNSFSDTYSTSSSAYDADSDADRFSSKAAEYLTLVGEVRMLREQLRELKSEYMTLLDQEDLRERIGLSLDPTALEFLAGYEDAKAKAQAGLDFAIRRVMNHPEHKDHPEAATFDDQWDQVVKDFQPETPDIQAPRDPLRVTEFEDQSPFFEERRPVAMNKFTFVNRWLLHRLRHSSFEVLQYKSHPGFTELANEGWDGDSISQMALMLWFRDETAGLVTVRDEFAE</sequence>
<proteinExistence type="predicted"/>
<keyword evidence="4" id="KW-1185">Reference proteome</keyword>
<evidence type="ECO:0000256" key="2">
    <source>
        <dbReference type="SAM" id="MobiDB-lite"/>
    </source>
</evidence>